<reference evidence="4" key="1">
    <citation type="submission" date="2015-09" db="EMBL/GenBank/DDBJ databases">
        <authorList>
            <consortium name="Pathogen Informatics"/>
        </authorList>
    </citation>
    <scope>NUCLEOTIDE SEQUENCE [LARGE SCALE GENOMIC DNA]</scope>
    <source>
        <strain evidence="4">Lake Konstanz</strain>
    </source>
</reference>
<proteinExistence type="predicted"/>
<organism evidence="3 4">
    <name type="scientific">Bodo saltans</name>
    <name type="common">Flagellated protozoan</name>
    <dbReference type="NCBI Taxonomy" id="75058"/>
    <lineage>
        <taxon>Eukaryota</taxon>
        <taxon>Discoba</taxon>
        <taxon>Euglenozoa</taxon>
        <taxon>Kinetoplastea</taxon>
        <taxon>Metakinetoplastina</taxon>
        <taxon>Eubodonida</taxon>
        <taxon>Bodonidae</taxon>
        <taxon>Bodo</taxon>
    </lineage>
</organism>
<sequence length="1194" mass="128812">MPVSAASYYSLVIRRDPYYSLVIRRDPYLLGRLANCDISLPELTDVSRQHLKLEVMRASDALQLDPTFQQPPHSPLFPGSGGGGGDEGGDDDSSSLHAAAFGGLEYCLARIPEPLLVGGEEDPLVLRITNLSKYGFQLSPPATGSSQQAQHPIPTSSSMNSRGGGRSLSDLTQHGADEPSGGGITTRSSSMSTVTRGGGGANHLGASQTLPPGGAASAPSLSAFNPHPVHSSAFAHNGWWMHVGGSCIIRISFRPVVVSIARDYSPAYLDELETIYRLLGATCTGEFGPVAYRRAAVEKSGAPTATSVSVSRPGLPAVVVVAPQGDNAVRKAQPTTPILAAHVCELIADDSWSLMALAAGYTIVEPTYLMEWYGCLAGACNIPLHTLPPPRDFSPHTKAVTYGTSTYLRPEPATLPFSLYAWPRSNNQHNGTGSAVVGAGLGTSRDALFTRKLFFAPTDLTIQRNRDAILCSGGVVVDTVAEVLQVSRDRGAHIFLAGPPDGRRSAMNVSLFSRYVVVEEELEQHIRSTSIGALRAYSKQRKASRHLGRQQQQQQQPREGGDDDSDEDVHHDDDATSVANTSMFSTAQHDLGESDALDPEEATMRLLVKLYLLVQKFGWTIVPEKCLHNALLTNTWTLDSVTFQEDVVEVGGGGYYQHQQQQHGGGDMLFQQRHPSMEQHDTAIFHDILSKKATSVTGRGGENPAAAAMAAAAVAQLMTAAASSPPRRYSGGAGGLGGSSPVTLNSPQPRNPAAVSKPTGAGQNTAADGDDDDKTPSVLSEAENDEDHRDRHQRLEGFMVTPESRQVTSLERDLNSQLNSPDPVKPLRNQTATSQVGHGQAGGGAKRRQHGGVPPLRAFEAQAEHIHRNIQLLLRPSEKQRIEAVLATTRRLRALEKKNGQAGGGAKRRQHGGVPPLRAFEAQAENIHRNIQLLLRPTEKQRIEAVLATTRRLRALEPVDATFVEGIKASAEVQLRALEQLNLARADDGHAADSGGSPTSLTRSRALMDMWNECAAVVVMATEILSFGHNRLQQQQRRAGGAGGARDGDSEDGAPGVFTRAPEHTFANGSPGDITIPTVSTHRKHPAQDSLVLRPSTRLLRYPTAAAPFLGPETHRVQLNADQQLTAKLLAPVSSTNLTGIAEKRRLFLKRYQPEEGEKRFALWMQSNGMQWTLQMYKQLEERKLTLLEMLQYE</sequence>
<feature type="region of interest" description="Disordered" evidence="1">
    <location>
        <begin position="542"/>
        <end position="573"/>
    </location>
</feature>
<keyword evidence="4" id="KW-1185">Reference proteome</keyword>
<gene>
    <name evidence="3" type="ORF">BSAL_03860</name>
</gene>
<dbReference type="SUPFAM" id="SSF49879">
    <property type="entry name" value="SMAD/FHA domain"/>
    <property type="match status" value="1"/>
</dbReference>
<name>A0A0S4KHD1_BODSA</name>
<evidence type="ECO:0000259" key="2">
    <source>
        <dbReference type="PROSITE" id="PS50006"/>
    </source>
</evidence>
<accession>A0A0S4KHD1</accession>
<feature type="compositionally biased region" description="Basic and acidic residues" evidence="1">
    <location>
        <begin position="786"/>
        <end position="795"/>
    </location>
</feature>
<evidence type="ECO:0000313" key="4">
    <source>
        <dbReference type="Proteomes" id="UP000051952"/>
    </source>
</evidence>
<protein>
    <recommendedName>
        <fullName evidence="2">FHA domain-containing protein</fullName>
    </recommendedName>
</protein>
<feature type="compositionally biased region" description="Polar residues" evidence="1">
    <location>
        <begin position="828"/>
        <end position="837"/>
    </location>
</feature>
<dbReference type="EMBL" id="CYKH01000315">
    <property type="protein sequence ID" value="CUI12951.1"/>
    <property type="molecule type" value="Genomic_DNA"/>
</dbReference>
<evidence type="ECO:0000313" key="3">
    <source>
        <dbReference type="EMBL" id="CUI12951.1"/>
    </source>
</evidence>
<feature type="region of interest" description="Disordered" evidence="1">
    <location>
        <begin position="65"/>
        <end position="95"/>
    </location>
</feature>
<feature type="compositionally biased region" description="Polar residues" evidence="1">
    <location>
        <begin position="803"/>
        <end position="820"/>
    </location>
</feature>
<dbReference type="PROSITE" id="PS50006">
    <property type="entry name" value="FHA_DOMAIN"/>
    <property type="match status" value="1"/>
</dbReference>
<feature type="compositionally biased region" description="Low complexity" evidence="1">
    <location>
        <begin position="185"/>
        <end position="195"/>
    </location>
</feature>
<dbReference type="OrthoDB" id="244476at2759"/>
<dbReference type="InterPro" id="IPR008984">
    <property type="entry name" value="SMAD_FHA_dom_sf"/>
</dbReference>
<dbReference type="CDD" id="cd00060">
    <property type="entry name" value="FHA"/>
    <property type="match status" value="1"/>
</dbReference>
<dbReference type="InterPro" id="IPR000253">
    <property type="entry name" value="FHA_dom"/>
</dbReference>
<feature type="region of interest" description="Disordered" evidence="1">
    <location>
        <begin position="724"/>
        <end position="852"/>
    </location>
</feature>
<feature type="region of interest" description="Disordered" evidence="1">
    <location>
        <begin position="139"/>
        <end position="219"/>
    </location>
</feature>
<feature type="region of interest" description="Disordered" evidence="1">
    <location>
        <begin position="1035"/>
        <end position="1071"/>
    </location>
</feature>
<dbReference type="AlphaFoldDB" id="A0A0S4KHD1"/>
<evidence type="ECO:0000256" key="1">
    <source>
        <dbReference type="SAM" id="MobiDB-lite"/>
    </source>
</evidence>
<dbReference type="VEuPathDB" id="TriTrypDB:BSAL_03860"/>
<feature type="domain" description="FHA" evidence="2">
    <location>
        <begin position="28"/>
        <end position="53"/>
    </location>
</feature>
<feature type="compositionally biased region" description="Low complexity" evidence="1">
    <location>
        <begin position="210"/>
        <end position="219"/>
    </location>
</feature>
<dbReference type="Proteomes" id="UP000051952">
    <property type="component" value="Unassembled WGS sequence"/>
</dbReference>
<feature type="compositionally biased region" description="Polar residues" evidence="1">
    <location>
        <begin position="140"/>
        <end position="155"/>
    </location>
</feature>